<organism evidence="1 2">
    <name type="scientific">Staphylococcus gallinarum</name>
    <dbReference type="NCBI Taxonomy" id="1293"/>
    <lineage>
        <taxon>Bacteria</taxon>
        <taxon>Bacillati</taxon>
        <taxon>Bacillota</taxon>
        <taxon>Bacilli</taxon>
        <taxon>Bacillales</taxon>
        <taxon>Staphylococcaceae</taxon>
        <taxon>Staphylococcus</taxon>
    </lineage>
</organism>
<evidence type="ECO:0000313" key="1">
    <source>
        <dbReference type="EMBL" id="SUM32846.1"/>
    </source>
</evidence>
<dbReference type="AlphaFoldDB" id="A0A380FHL9"/>
<name>A0A380FHL9_STAGA</name>
<proteinExistence type="predicted"/>
<accession>A0A380FHL9</accession>
<evidence type="ECO:0000313" key="2">
    <source>
        <dbReference type="Proteomes" id="UP000255277"/>
    </source>
</evidence>
<gene>
    <name evidence="1" type="primary">mutS_5</name>
    <name evidence="1" type="ORF">NCTC12195_02295</name>
</gene>
<reference evidence="1 2" key="1">
    <citation type="submission" date="2018-06" db="EMBL/GenBank/DDBJ databases">
        <authorList>
            <consortium name="Pathogen Informatics"/>
            <person name="Doyle S."/>
        </authorList>
    </citation>
    <scope>NUCLEOTIDE SEQUENCE [LARGE SCALE GENOMIC DNA]</scope>
    <source>
        <strain evidence="1 2">NCTC12195</strain>
    </source>
</reference>
<sequence length="85" mass="9440">MVFKLLKLANLPDAVISRAQVILDAFEKSDQLHDNQVVVNKVEVLDESSHSADDATNQDLMEETVSSDQSHAIFRNKCVESTPRG</sequence>
<protein>
    <submittedName>
        <fullName evidence="1">DNA mismatch repair protein MutS</fullName>
    </submittedName>
</protein>
<dbReference type="EMBL" id="UHDK01000001">
    <property type="protein sequence ID" value="SUM32846.1"/>
    <property type="molecule type" value="Genomic_DNA"/>
</dbReference>
<dbReference type="Proteomes" id="UP000255277">
    <property type="component" value="Unassembled WGS sequence"/>
</dbReference>